<dbReference type="PANTHER" id="PTHR43859:SF4">
    <property type="entry name" value="BUTANOATE--COA LIGASE AAE1-RELATED"/>
    <property type="match status" value="1"/>
</dbReference>
<proteinExistence type="inferred from homology"/>
<keyword evidence="2" id="KW-0436">Ligase</keyword>
<keyword evidence="3" id="KW-0276">Fatty acid metabolism</keyword>
<evidence type="ECO:0000256" key="1">
    <source>
        <dbReference type="ARBA" id="ARBA00006432"/>
    </source>
</evidence>
<evidence type="ECO:0000259" key="5">
    <source>
        <dbReference type="Pfam" id="PF00501"/>
    </source>
</evidence>
<dbReference type="GO" id="GO:0006631">
    <property type="term" value="P:fatty acid metabolic process"/>
    <property type="evidence" value="ECO:0007669"/>
    <property type="project" value="UniProtKB-KW"/>
</dbReference>
<evidence type="ECO:0000313" key="8">
    <source>
        <dbReference type="Proteomes" id="UP000427769"/>
    </source>
</evidence>
<dbReference type="Gene3D" id="3.30.300.30">
    <property type="match status" value="1"/>
</dbReference>
<dbReference type="RefSeq" id="WP_155304818.1">
    <property type="nucleotide sequence ID" value="NZ_AP021875.1"/>
</dbReference>
<dbReference type="Pfam" id="PF13193">
    <property type="entry name" value="AMP-binding_C"/>
    <property type="match status" value="1"/>
</dbReference>
<protein>
    <submittedName>
        <fullName evidence="7">AMP-dependent synthetase</fullName>
    </submittedName>
</protein>
<dbReference type="InterPro" id="IPR045851">
    <property type="entry name" value="AMP-bd_C_sf"/>
</dbReference>
<evidence type="ECO:0000313" key="7">
    <source>
        <dbReference type="EMBL" id="BBO75947.1"/>
    </source>
</evidence>
<reference evidence="7 8" key="1">
    <citation type="submission" date="2019-11" db="EMBL/GenBank/DDBJ databases">
        <title>Comparative genomics of hydrocarbon-degrading Desulfosarcina strains.</title>
        <authorList>
            <person name="Watanabe M."/>
            <person name="Kojima H."/>
            <person name="Fukui M."/>
        </authorList>
    </citation>
    <scope>NUCLEOTIDE SEQUENCE [LARGE SCALE GENOMIC DNA]</scope>
    <source>
        <strain evidence="7 8">PP31</strain>
    </source>
</reference>
<keyword evidence="8" id="KW-1185">Reference proteome</keyword>
<gene>
    <name evidence="7" type="ORF">DSCW_33640</name>
</gene>
<evidence type="ECO:0000256" key="4">
    <source>
        <dbReference type="ARBA" id="ARBA00023098"/>
    </source>
</evidence>
<feature type="domain" description="AMP-dependent synthetase/ligase" evidence="5">
    <location>
        <begin position="24"/>
        <end position="409"/>
    </location>
</feature>
<dbReference type="GO" id="GO:0016874">
    <property type="term" value="F:ligase activity"/>
    <property type="evidence" value="ECO:0007669"/>
    <property type="project" value="UniProtKB-KW"/>
</dbReference>
<dbReference type="Pfam" id="PF00501">
    <property type="entry name" value="AMP-binding"/>
    <property type="match status" value="1"/>
</dbReference>
<dbReference type="InterPro" id="IPR042099">
    <property type="entry name" value="ANL_N_sf"/>
</dbReference>
<dbReference type="SUPFAM" id="SSF56801">
    <property type="entry name" value="Acetyl-CoA synthetase-like"/>
    <property type="match status" value="1"/>
</dbReference>
<dbReference type="Gene3D" id="3.40.50.12780">
    <property type="entry name" value="N-terminal domain of ligase-like"/>
    <property type="match status" value="1"/>
</dbReference>
<feature type="domain" description="AMP-binding enzyme C-terminal" evidence="6">
    <location>
        <begin position="459"/>
        <end position="536"/>
    </location>
</feature>
<name>A0A5K7ZIQ7_9BACT</name>
<dbReference type="PANTHER" id="PTHR43859">
    <property type="entry name" value="ACYL-ACTIVATING ENZYME"/>
    <property type="match status" value="1"/>
</dbReference>
<dbReference type="InterPro" id="IPR000873">
    <property type="entry name" value="AMP-dep_synth/lig_dom"/>
</dbReference>
<sequence>MKMIRGCPSTSMDDYQLNHTTIIRHAARNFPEREVVYKTAKGVERYSYKEAYNRIERLANALVQLGVKPGERVGVLDWNSRRFFESYFAIPGIGAVLLQLNLRVSPDELVYVANHSEAKYLFVDESLLSLAEEMAPKLSNVVAFVVMTDKKPDELKTSLSPVYYYEEMLQNASAGYEWPVIDETSAYSACYTSGTTGKPKGVYYSHRCIYIHAMMYALYAGLSCRDTLVQLVPMFHAQGWGIWQSAVFMGAKIVLPGRYSLEDVDSIVRLMVEEKMTVTNGAPALFTPFLNYIERMEKKPDFTGARIISGATEPPLSTMKGWRDLTGAKFIHIYGATETAPICLCNVLSPDLEARLSDDEKWELMKKQGIPVTGIDVKLVDVEGKEVPRDGKTAGEILVKGPWITGSYYNDDRSQASFVDGYWKSADAGAIDENGYVKIVDRYKDLIKSGGEWISSVDLENAIAAHPSVEEATVIGLKHPKWEERPLALVVKMQGEQHSTVTEQDIIDFIAPKFARWQLPDKVKFVEAIKKTSVGKFDKKRIRNDYAEEYINP</sequence>
<comment type="similarity">
    <text evidence="1">Belongs to the ATP-dependent AMP-binding enzyme family.</text>
</comment>
<evidence type="ECO:0000256" key="3">
    <source>
        <dbReference type="ARBA" id="ARBA00022832"/>
    </source>
</evidence>
<dbReference type="EMBL" id="AP021875">
    <property type="protein sequence ID" value="BBO75947.1"/>
    <property type="molecule type" value="Genomic_DNA"/>
</dbReference>
<dbReference type="AlphaFoldDB" id="A0A5K7ZIQ7"/>
<dbReference type="InterPro" id="IPR025110">
    <property type="entry name" value="AMP-bd_C"/>
</dbReference>
<keyword evidence="4" id="KW-0443">Lipid metabolism</keyword>
<evidence type="ECO:0000259" key="6">
    <source>
        <dbReference type="Pfam" id="PF13193"/>
    </source>
</evidence>
<dbReference type="KEGG" id="dwd:DSCW_33640"/>
<accession>A0A5K7ZIQ7</accession>
<organism evidence="7 8">
    <name type="scientific">Desulfosarcina widdelii</name>
    <dbReference type="NCBI Taxonomy" id="947919"/>
    <lineage>
        <taxon>Bacteria</taxon>
        <taxon>Pseudomonadati</taxon>
        <taxon>Thermodesulfobacteriota</taxon>
        <taxon>Desulfobacteria</taxon>
        <taxon>Desulfobacterales</taxon>
        <taxon>Desulfosarcinaceae</taxon>
        <taxon>Desulfosarcina</taxon>
    </lineage>
</organism>
<dbReference type="Proteomes" id="UP000427769">
    <property type="component" value="Chromosome"/>
</dbReference>
<dbReference type="OrthoDB" id="5483897at2"/>
<dbReference type="NCBIfam" id="NF004837">
    <property type="entry name" value="PRK06187.1"/>
    <property type="match status" value="1"/>
</dbReference>
<dbReference type="FunFam" id="3.30.300.30:FF:000008">
    <property type="entry name" value="2,3-dihydroxybenzoate-AMP ligase"/>
    <property type="match status" value="1"/>
</dbReference>
<evidence type="ECO:0000256" key="2">
    <source>
        <dbReference type="ARBA" id="ARBA00022598"/>
    </source>
</evidence>